<name>A0A9K3CXQ7_9EUKA</name>
<sequence>MADSHADLTPSVTSGDPAHADIDIDIDTGTGTGVDDLLVNDVGYVSLGPEGSGLDHPVQPVLQAMDGLGYGVGGDLLDTPDTDTYMDDLNEPTLNETARRSTRAHPGSWLDDLSRLSVDRGLGHILDIALILSQEEPQSRVDQVMYLLSQSDTDPSESGRVGIRRQSVNQSLDQPLGQDVPWGGSVQGVLKGLCLCCKCPHLVPHLTHCISHTHAHTHTPTHTMPHSVHLDSLIQMCFCWNPQKGMSNHMSPRLGLDRLDRGRDREGGIQSPRAQPHPSSRSHSLSPRDGAHGMYGRHHRHDLDQVVGHTDPQGSVYPGQIHGGSHTQTHRHTHDPLSPPSQGYSGTGAGPSLSLGPGPVDVLRRLNVLRQLLALDVVVCDVIQSVQAGVAASDGACPPVPPSPACAALCLHALRSVDLLIAGVEAAAGLFGKIQLLPSTLMMSQGHDRDIDPNADADADGEQGVSGCLSPCALLFYALLAGDAGGDPQRVGSLIRHAMALASRDYPSSGMGVYAEEAQGDAAAESATDAGETGVADAGGRASEGFDGSGVERESLSEGDMESLGSSEDADLVPSTDVAQLFQLVGRYTYTLSTVSAQGHMAMGRPRGHVLRDLGHTLLSLLAEIQETPGWVGVTRGLASSVLCLGLGLLRDAGYPLEAYDTGVALLSAEPYRLGMPCVYTCLRDLEMLLFNRPTYSARFGEW</sequence>
<gene>
    <name evidence="2" type="ORF">KIPB_006752</name>
</gene>
<feature type="compositionally biased region" description="Basic and acidic residues" evidence="1">
    <location>
        <begin position="255"/>
        <end position="267"/>
    </location>
</feature>
<evidence type="ECO:0000313" key="2">
    <source>
        <dbReference type="EMBL" id="GIQ85126.1"/>
    </source>
</evidence>
<dbReference type="Proteomes" id="UP000265618">
    <property type="component" value="Unassembled WGS sequence"/>
</dbReference>
<proteinExistence type="predicted"/>
<dbReference type="AlphaFoldDB" id="A0A9K3CXQ7"/>
<keyword evidence="3" id="KW-1185">Reference proteome</keyword>
<protein>
    <submittedName>
        <fullName evidence="2">Uncharacterized protein</fullName>
    </submittedName>
</protein>
<feature type="region of interest" description="Disordered" evidence="1">
    <location>
        <begin position="520"/>
        <end position="570"/>
    </location>
</feature>
<feature type="compositionally biased region" description="Low complexity" evidence="1">
    <location>
        <begin position="276"/>
        <end position="288"/>
    </location>
</feature>
<feature type="region of interest" description="Disordered" evidence="1">
    <location>
        <begin position="1"/>
        <end position="24"/>
    </location>
</feature>
<evidence type="ECO:0000256" key="1">
    <source>
        <dbReference type="SAM" id="MobiDB-lite"/>
    </source>
</evidence>
<dbReference type="EMBL" id="BDIP01001780">
    <property type="protein sequence ID" value="GIQ85126.1"/>
    <property type="molecule type" value="Genomic_DNA"/>
</dbReference>
<feature type="region of interest" description="Disordered" evidence="1">
    <location>
        <begin position="249"/>
        <end position="353"/>
    </location>
</feature>
<comment type="caution">
    <text evidence="2">The sequence shown here is derived from an EMBL/GenBank/DDBJ whole genome shotgun (WGS) entry which is preliminary data.</text>
</comment>
<evidence type="ECO:0000313" key="3">
    <source>
        <dbReference type="Proteomes" id="UP000265618"/>
    </source>
</evidence>
<organism evidence="2 3">
    <name type="scientific">Kipferlia bialata</name>
    <dbReference type="NCBI Taxonomy" id="797122"/>
    <lineage>
        <taxon>Eukaryota</taxon>
        <taxon>Metamonada</taxon>
        <taxon>Carpediemonas-like organisms</taxon>
        <taxon>Kipferlia</taxon>
    </lineage>
</organism>
<reference evidence="2 3" key="1">
    <citation type="journal article" date="2018" name="PLoS ONE">
        <title>The draft genome of Kipferlia bialata reveals reductive genome evolution in fornicate parasites.</title>
        <authorList>
            <person name="Tanifuji G."/>
            <person name="Takabayashi S."/>
            <person name="Kume K."/>
            <person name="Takagi M."/>
            <person name="Nakayama T."/>
            <person name="Kamikawa R."/>
            <person name="Inagaki Y."/>
            <person name="Hashimoto T."/>
        </authorList>
    </citation>
    <scope>NUCLEOTIDE SEQUENCE [LARGE SCALE GENOMIC DNA]</scope>
    <source>
        <strain evidence="2">NY0173</strain>
    </source>
</reference>
<accession>A0A9K3CXQ7</accession>